<evidence type="ECO:0000256" key="3">
    <source>
        <dbReference type="SAM" id="MobiDB-lite"/>
    </source>
</evidence>
<sequence>MASGFTITISAVDKASRVMNDITRRVNGMNAPIRRFRGAFGRFMDASGVRRLAGAFRDWTAAGLGTAASLLKVIEPMGILTGAASLTGLYKLTTAWAQFGTRLGFDAQRIGILPQKLQALQGAAEEAGASAGSMTTGLRSLHDNMVDAIGGRNNEALLYFRQLGIRIGSMRGGVRDVTQVLPELADKIARLRDPTLQARVATQLLGSAGEDLLPYLRRGSKGMQMLEADARRLGVTNQKGVQAASDLQLAQTRLGLATRGLAYSIAEKAGPGLQSLLNWFTDLIAKNREAIAARIGQAVESFAKWIMSVDWKQIGDDIAEVADDAQSVARSLGGWKETAKDVGKVIMAVLIGRMLLGLGMTLGKIVQVTLALKAMRTATIAAEAASAASAAAAAAAGGTEAAAATGAGSVAEGAAVAGGAAAAAGGAARTGIVARTMNMGRAGLRLGGRALPLLGMTALAYDVWNEVLTGGGHLARNDTIVRTPPLKKDVAAEARIAAARHGLDPDRFSSLLQTEGGGYRNVSPAGAFGPAQLMPGTAGGLGLPRSINDPHYTWQGNLDGGARYFKSLLDLFHGNYEAAEAAYNAGPNKAGVKLFAATGDPSRLPRETQDYVASIDALTSSAKRMHADVAHGDGVPVPADDDAAGETAAAPVGAPRGPVWQDRPAQGAAARSGSDNDSARSETASRSGGGTWNDFARRLTVDLRVHNDGHPQAPRVSIKGARMAGGGPAPKISTAMPSESM</sequence>
<dbReference type="PATRIC" id="fig|634177.7.peg.1782"/>
<evidence type="ECO:0000259" key="4">
    <source>
        <dbReference type="Pfam" id="PF01464"/>
    </source>
</evidence>
<comment type="similarity">
    <text evidence="2">Belongs to the virb1 family.</text>
</comment>
<name>G2I772_KOMMN</name>
<reference evidence="5" key="2">
    <citation type="submission" date="2011-04" db="EMBL/GenBank/DDBJ databases">
        <authorList>
            <consortium name="Gluconacetobacter xylinus genome sequencing consortium"/>
        </authorList>
    </citation>
    <scope>NUCLEOTIDE SEQUENCE</scope>
    <source>
        <strain evidence="5">NBRC 3288</strain>
    </source>
</reference>
<dbReference type="Proteomes" id="UP000009044">
    <property type="component" value="Chromosome"/>
</dbReference>
<evidence type="ECO:0000256" key="2">
    <source>
        <dbReference type="ARBA" id="ARBA00009387"/>
    </source>
</evidence>
<feature type="region of interest" description="Disordered" evidence="3">
    <location>
        <begin position="630"/>
        <end position="693"/>
    </location>
</feature>
<proteinExistence type="inferred from homology"/>
<evidence type="ECO:0000313" key="6">
    <source>
        <dbReference type="EMBL" id="BAK84544.1"/>
    </source>
</evidence>
<dbReference type="InterPro" id="IPR008258">
    <property type="entry name" value="Transglycosylase_SLT_dom_1"/>
</dbReference>
<reference evidence="7" key="1">
    <citation type="journal article" date="2011" name="J. Bacteriol.">
        <title>Complete genome sequence of NBRC 3288, a unique cellulose-nonproducing strain of Gluconacetobacter xylinus isolated from vinegar.</title>
        <authorList>
            <person name="Ogino H."/>
            <person name="Azuma Y."/>
            <person name="Hosoyama A."/>
            <person name="Nakazawa H."/>
            <person name="Matsutani M."/>
            <person name="Hasegawa A."/>
            <person name="Otsuyama K."/>
            <person name="Matsushita K."/>
            <person name="Fujita N."/>
            <person name="Shirai M."/>
        </authorList>
    </citation>
    <scope>NUCLEOTIDE SEQUENCE [LARGE SCALE GENOMIC DNA]</scope>
    <source>
        <strain evidence="7">NBRC 3288 / BCRC 11682 / LMG 1693</strain>
    </source>
</reference>
<dbReference type="KEGG" id="gxy:GLX_21320"/>
<dbReference type="HOGENOM" id="CLU_374610_0_0_5"/>
<dbReference type="Pfam" id="PF01464">
    <property type="entry name" value="SLT"/>
    <property type="match status" value="1"/>
</dbReference>
<dbReference type="KEGG" id="gxy:GLX_15570"/>
<evidence type="ECO:0000256" key="1">
    <source>
        <dbReference type="ARBA" id="ARBA00007734"/>
    </source>
</evidence>
<feature type="region of interest" description="Disordered" evidence="3">
    <location>
        <begin position="705"/>
        <end position="741"/>
    </location>
</feature>
<protein>
    <submittedName>
        <fullName evidence="5 6">Phage-related tail protein</fullName>
    </submittedName>
</protein>
<dbReference type="STRING" id="634177.GLX_15570"/>
<feature type="compositionally biased region" description="Low complexity" evidence="3">
    <location>
        <begin position="645"/>
        <end position="659"/>
    </location>
</feature>
<dbReference type="CDD" id="cd00254">
    <property type="entry name" value="LT-like"/>
    <property type="match status" value="1"/>
</dbReference>
<dbReference type="eggNOG" id="COG5412">
    <property type="taxonomic scope" value="Bacteria"/>
</dbReference>
<feature type="domain" description="Transglycosylase SLT" evidence="4">
    <location>
        <begin position="496"/>
        <end position="590"/>
    </location>
</feature>
<evidence type="ECO:0000313" key="7">
    <source>
        <dbReference type="Proteomes" id="UP000009044"/>
    </source>
</evidence>
<organism evidence="5 7">
    <name type="scientific">Komagataeibacter medellinensis (strain NBRC 3288 / BCRC 11682 / LMG 1693 / Kondo 51)</name>
    <name type="common">Gluconacetobacter medellinensis</name>
    <dbReference type="NCBI Taxonomy" id="634177"/>
    <lineage>
        <taxon>Bacteria</taxon>
        <taxon>Pseudomonadati</taxon>
        <taxon>Pseudomonadota</taxon>
        <taxon>Alphaproteobacteria</taxon>
        <taxon>Acetobacterales</taxon>
        <taxon>Acetobacteraceae</taxon>
        <taxon>Komagataeibacter</taxon>
    </lineage>
</organism>
<dbReference type="PANTHER" id="PTHR37423">
    <property type="entry name" value="SOLUBLE LYTIC MUREIN TRANSGLYCOSYLASE-RELATED"/>
    <property type="match status" value="1"/>
</dbReference>
<gene>
    <name evidence="5" type="ordered locus">GLX_15570</name>
    <name evidence="6" type="ordered locus">GLX_21320</name>
</gene>
<dbReference type="EMBL" id="AP012159">
    <property type="protein sequence ID" value="BAK84544.1"/>
    <property type="molecule type" value="Genomic_DNA"/>
</dbReference>
<accession>G2I772</accession>
<dbReference type="PANTHER" id="PTHR37423:SF2">
    <property type="entry name" value="MEMBRANE-BOUND LYTIC MUREIN TRANSGLYCOSYLASE C"/>
    <property type="match status" value="1"/>
</dbReference>
<dbReference type="InterPro" id="IPR023346">
    <property type="entry name" value="Lysozyme-like_dom_sf"/>
</dbReference>
<dbReference type="SUPFAM" id="SSF53955">
    <property type="entry name" value="Lysozyme-like"/>
    <property type="match status" value="1"/>
</dbReference>
<dbReference type="EMBL" id="AP012159">
    <property type="protein sequence ID" value="BAK83969.1"/>
    <property type="molecule type" value="Genomic_DNA"/>
</dbReference>
<dbReference type="Gene3D" id="1.10.530.10">
    <property type="match status" value="1"/>
</dbReference>
<feature type="compositionally biased region" description="Polar residues" evidence="3">
    <location>
        <begin position="673"/>
        <end position="686"/>
    </location>
</feature>
<comment type="similarity">
    <text evidence="1">Belongs to the transglycosylase Slt family.</text>
</comment>
<dbReference type="eggNOG" id="COG0741">
    <property type="taxonomic scope" value="Bacteria"/>
</dbReference>
<dbReference type="AlphaFoldDB" id="G2I772"/>
<dbReference type="RefSeq" id="WP_014105511.1">
    <property type="nucleotide sequence ID" value="NC_016027.1"/>
</dbReference>
<evidence type="ECO:0000313" key="5">
    <source>
        <dbReference type="EMBL" id="BAK83969.1"/>
    </source>
</evidence>